<dbReference type="SUPFAM" id="SSF53474">
    <property type="entry name" value="alpha/beta-Hydrolases"/>
    <property type="match status" value="1"/>
</dbReference>
<protein>
    <submittedName>
        <fullName evidence="2">Alpha/beta hydrolase</fullName>
    </submittedName>
</protein>
<evidence type="ECO:0000313" key="2">
    <source>
        <dbReference type="EMBL" id="PKZ68992.1"/>
    </source>
</evidence>
<dbReference type="InterPro" id="IPR022742">
    <property type="entry name" value="Hydrolase_4"/>
</dbReference>
<proteinExistence type="predicted"/>
<sequence>MLSPAHSQLTHSQLIDAPCGKLEVDALWQADSTGVANPNAAAVERVAILCHPNPLQEGTMMNKVVTTMYRFARDQNMHVVRFNFRGVGQSTGEYGNVTGEIEDALTVLQWIHSQTEARKLWIGGFSFGGFVAAKLAQRVNEQGAFLGVDDFDITDLALIAPSIEKNDTSDLLLPTAQTFMIYGANDEVIAPSSLQQFGENFGIQTHIIDDTGHFFHGKLGELKQLLEALSSK</sequence>
<organism evidence="2 3">
    <name type="scientific">Faucicola osloensis</name>
    <name type="common">Moraxella osloensis</name>
    <dbReference type="NCBI Taxonomy" id="34062"/>
    <lineage>
        <taxon>Bacteria</taxon>
        <taxon>Pseudomonadati</taxon>
        <taxon>Pseudomonadota</taxon>
        <taxon>Gammaproteobacteria</taxon>
        <taxon>Moraxellales</taxon>
        <taxon>Moraxellaceae</taxon>
        <taxon>Faucicola</taxon>
    </lineage>
</organism>
<dbReference type="PANTHER" id="PTHR42103">
    <property type="entry name" value="ALPHA/BETA-HYDROLASES SUPERFAMILY PROTEIN"/>
    <property type="match status" value="1"/>
</dbReference>
<dbReference type="Pfam" id="PF12146">
    <property type="entry name" value="Hydrolase_4"/>
    <property type="match status" value="1"/>
</dbReference>
<dbReference type="AlphaFoldDB" id="A0A2I1RIP3"/>
<dbReference type="Gene3D" id="3.40.50.1820">
    <property type="entry name" value="alpha/beta hydrolase"/>
    <property type="match status" value="1"/>
</dbReference>
<name>A0A2I1RIP3_FAUOS</name>
<accession>A0A2I1RIP3</accession>
<evidence type="ECO:0000313" key="3">
    <source>
        <dbReference type="Proteomes" id="UP000234914"/>
    </source>
</evidence>
<dbReference type="EMBL" id="PKJS01000006">
    <property type="protein sequence ID" value="PKZ68992.1"/>
    <property type="molecule type" value="Genomic_DNA"/>
</dbReference>
<dbReference type="InterPro" id="IPR029058">
    <property type="entry name" value="AB_hydrolase_fold"/>
</dbReference>
<evidence type="ECO:0000259" key="1">
    <source>
        <dbReference type="Pfam" id="PF12146"/>
    </source>
</evidence>
<gene>
    <name evidence="2" type="ORF">CYJ96_05950</name>
</gene>
<reference evidence="2 3" key="1">
    <citation type="submission" date="2017-12" db="EMBL/GenBank/DDBJ databases">
        <title>Phylogenetic diversity of female urinary microbiome.</title>
        <authorList>
            <person name="Thomas-White K."/>
            <person name="Wolfe A.J."/>
        </authorList>
    </citation>
    <scope>NUCLEOTIDE SEQUENCE [LARGE SCALE GENOMIC DNA]</scope>
    <source>
        <strain evidence="2 3">UMB0416</strain>
    </source>
</reference>
<keyword evidence="2" id="KW-0378">Hydrolase</keyword>
<dbReference type="GO" id="GO:0016787">
    <property type="term" value="F:hydrolase activity"/>
    <property type="evidence" value="ECO:0007669"/>
    <property type="project" value="UniProtKB-KW"/>
</dbReference>
<dbReference type="PANTHER" id="PTHR42103:SF2">
    <property type="entry name" value="AB HYDROLASE-1 DOMAIN-CONTAINING PROTEIN"/>
    <property type="match status" value="1"/>
</dbReference>
<dbReference type="Proteomes" id="UP000234914">
    <property type="component" value="Unassembled WGS sequence"/>
</dbReference>
<dbReference type="RefSeq" id="WP_101964299.1">
    <property type="nucleotide sequence ID" value="NZ_PKJS01000006.1"/>
</dbReference>
<feature type="domain" description="Serine aminopeptidase S33" evidence="1">
    <location>
        <begin position="74"/>
        <end position="164"/>
    </location>
</feature>
<comment type="caution">
    <text evidence="2">The sequence shown here is derived from an EMBL/GenBank/DDBJ whole genome shotgun (WGS) entry which is preliminary data.</text>
</comment>